<dbReference type="InterPro" id="IPR007060">
    <property type="entry name" value="FtsL/DivIC"/>
</dbReference>
<proteinExistence type="inferred from homology"/>
<dbReference type="Pfam" id="PF04977">
    <property type="entry name" value="DivIC"/>
    <property type="match status" value="1"/>
</dbReference>
<keyword evidence="1 7" id="KW-1003">Cell membrane</keyword>
<accession>A0A227KCI7</accession>
<name>A0A227KCI7_9BURK</name>
<feature type="coiled-coil region" evidence="7">
    <location>
        <begin position="41"/>
        <end position="82"/>
    </location>
</feature>
<dbReference type="GO" id="GO:0032153">
    <property type="term" value="C:cell division site"/>
    <property type="evidence" value="ECO:0007669"/>
    <property type="project" value="UniProtKB-UniRule"/>
</dbReference>
<dbReference type="AlphaFoldDB" id="A0A227KCI7"/>
<keyword evidence="2 7" id="KW-0132">Cell division</keyword>
<dbReference type="PANTHER" id="PTHR37485">
    <property type="entry name" value="CELL DIVISION PROTEIN FTSB"/>
    <property type="match status" value="1"/>
</dbReference>
<gene>
    <name evidence="7" type="primary">ftsB</name>
    <name evidence="9" type="ORF">ADH67_12465</name>
</gene>
<sequence>MAAYSKTTSNTAPRLIALVLLVLLVLIQYPLWWGKGSERGLQELNIQLVKQKQANENVLAQINQIQAEAASLREGKDALEARARLHMNMIRENEVLFRLSEYPEDKK</sequence>
<dbReference type="PANTHER" id="PTHR37485:SF1">
    <property type="entry name" value="CELL DIVISION PROTEIN FTSB"/>
    <property type="match status" value="1"/>
</dbReference>
<evidence type="ECO:0000256" key="1">
    <source>
        <dbReference type="ARBA" id="ARBA00022475"/>
    </source>
</evidence>
<dbReference type="InterPro" id="IPR023081">
    <property type="entry name" value="Cell_div_FtsB"/>
</dbReference>
<evidence type="ECO:0000313" key="10">
    <source>
        <dbReference type="Proteomes" id="UP000214610"/>
    </source>
</evidence>
<feature type="topological domain" description="Periplasmic" evidence="7">
    <location>
        <begin position="34"/>
        <end position="107"/>
    </location>
</feature>
<evidence type="ECO:0000256" key="5">
    <source>
        <dbReference type="ARBA" id="ARBA00023136"/>
    </source>
</evidence>
<keyword evidence="10" id="KW-1185">Reference proteome</keyword>
<protein>
    <recommendedName>
        <fullName evidence="7">Cell division protein FtsB</fullName>
    </recommendedName>
</protein>
<feature type="topological domain" description="Cytoplasmic" evidence="7">
    <location>
        <begin position="1"/>
        <end position="15"/>
    </location>
</feature>
<keyword evidence="7" id="KW-0175">Coiled coil</keyword>
<evidence type="ECO:0000313" key="9">
    <source>
        <dbReference type="EMBL" id="OXE44335.1"/>
    </source>
</evidence>
<keyword evidence="3 7" id="KW-0812">Transmembrane</keyword>
<feature type="transmembrane region" description="Helical" evidence="8">
    <location>
        <begin position="12"/>
        <end position="32"/>
    </location>
</feature>
<dbReference type="GO" id="GO:0043093">
    <property type="term" value="P:FtsZ-dependent cytokinesis"/>
    <property type="evidence" value="ECO:0007669"/>
    <property type="project" value="UniProtKB-UniRule"/>
</dbReference>
<organism evidence="9 10">
    <name type="scientific">Turicimonas muris</name>
    <dbReference type="NCBI Taxonomy" id="1796652"/>
    <lineage>
        <taxon>Bacteria</taxon>
        <taxon>Pseudomonadati</taxon>
        <taxon>Pseudomonadota</taxon>
        <taxon>Betaproteobacteria</taxon>
        <taxon>Burkholderiales</taxon>
        <taxon>Sutterellaceae</taxon>
        <taxon>Turicimonas</taxon>
    </lineage>
</organism>
<evidence type="ECO:0000256" key="7">
    <source>
        <dbReference type="HAMAP-Rule" id="MF_00599"/>
    </source>
</evidence>
<comment type="similarity">
    <text evidence="7">Belongs to the FtsB family.</text>
</comment>
<comment type="subunit">
    <text evidence="7">Part of a complex composed of FtsB, FtsL and FtsQ.</text>
</comment>
<evidence type="ECO:0000256" key="4">
    <source>
        <dbReference type="ARBA" id="ARBA00022989"/>
    </source>
</evidence>
<dbReference type="EMBL" id="NHMP01000013">
    <property type="protein sequence ID" value="OXE44335.1"/>
    <property type="molecule type" value="Genomic_DNA"/>
</dbReference>
<evidence type="ECO:0000256" key="2">
    <source>
        <dbReference type="ARBA" id="ARBA00022618"/>
    </source>
</evidence>
<keyword evidence="4 7" id="KW-1133">Transmembrane helix</keyword>
<dbReference type="HAMAP" id="MF_00599">
    <property type="entry name" value="FtsB"/>
    <property type="match status" value="1"/>
</dbReference>
<evidence type="ECO:0000256" key="8">
    <source>
        <dbReference type="SAM" id="Phobius"/>
    </source>
</evidence>
<evidence type="ECO:0000256" key="6">
    <source>
        <dbReference type="ARBA" id="ARBA00023306"/>
    </source>
</evidence>
<reference evidence="10" key="1">
    <citation type="submission" date="2017-05" db="EMBL/GenBank/DDBJ databases">
        <title>Improved OligoMM genomes.</title>
        <authorList>
            <person name="Garzetti D."/>
        </authorList>
    </citation>
    <scope>NUCLEOTIDE SEQUENCE [LARGE SCALE GENOMIC DNA]</scope>
    <source>
        <strain evidence="10">YL45</strain>
    </source>
</reference>
<dbReference type="GO" id="GO:0030428">
    <property type="term" value="C:cell septum"/>
    <property type="evidence" value="ECO:0007669"/>
    <property type="project" value="TreeGrafter"/>
</dbReference>
<dbReference type="GeneID" id="78363582"/>
<comment type="subcellular location">
    <subcellularLocation>
        <location evidence="7">Cell inner membrane</location>
        <topology evidence="7">Single-pass type II membrane protein</topology>
    </subcellularLocation>
    <text evidence="7">Localizes to the division septum.</text>
</comment>
<keyword evidence="5 7" id="KW-0472">Membrane</keyword>
<dbReference type="GO" id="GO:0005886">
    <property type="term" value="C:plasma membrane"/>
    <property type="evidence" value="ECO:0007669"/>
    <property type="project" value="UniProtKB-SubCell"/>
</dbReference>
<keyword evidence="7" id="KW-0997">Cell inner membrane</keyword>
<comment type="caution">
    <text evidence="9">The sequence shown here is derived from an EMBL/GenBank/DDBJ whole genome shotgun (WGS) entry which is preliminary data.</text>
</comment>
<evidence type="ECO:0000256" key="3">
    <source>
        <dbReference type="ARBA" id="ARBA00022692"/>
    </source>
</evidence>
<comment type="function">
    <text evidence="7">Essential cell division protein. May link together the upstream cell division proteins, which are predominantly cytoplasmic, with the downstream cell division proteins, which are predominantly periplasmic.</text>
</comment>
<keyword evidence="6 7" id="KW-0131">Cell cycle</keyword>
<dbReference type="Proteomes" id="UP000214610">
    <property type="component" value="Unassembled WGS sequence"/>
</dbReference>
<dbReference type="RefSeq" id="WP_066591709.1">
    <property type="nucleotide sequence ID" value="NZ_CAJTBZ010000029.1"/>
</dbReference>